<feature type="region of interest" description="Disordered" evidence="1">
    <location>
        <begin position="204"/>
        <end position="238"/>
    </location>
</feature>
<comment type="caution">
    <text evidence="2">The sequence shown here is derived from an EMBL/GenBank/DDBJ whole genome shotgun (WGS) entry which is preliminary data.</text>
</comment>
<proteinExistence type="predicted"/>
<accession>A0A0K9NXF8</accession>
<feature type="compositionally biased region" description="Basic residues" evidence="1">
    <location>
        <begin position="586"/>
        <end position="597"/>
    </location>
</feature>
<protein>
    <recommendedName>
        <fullName evidence="4">DUF3741 domain-containing protein</fullName>
    </recommendedName>
</protein>
<dbReference type="OrthoDB" id="1929599at2759"/>
<dbReference type="GO" id="GO:0051513">
    <property type="term" value="P:regulation of monopolar cell growth"/>
    <property type="evidence" value="ECO:0007669"/>
    <property type="project" value="InterPro"/>
</dbReference>
<feature type="region of interest" description="Disordered" evidence="1">
    <location>
        <begin position="168"/>
        <end position="187"/>
    </location>
</feature>
<organism evidence="2 3">
    <name type="scientific">Zostera marina</name>
    <name type="common">Eelgrass</name>
    <dbReference type="NCBI Taxonomy" id="29655"/>
    <lineage>
        <taxon>Eukaryota</taxon>
        <taxon>Viridiplantae</taxon>
        <taxon>Streptophyta</taxon>
        <taxon>Embryophyta</taxon>
        <taxon>Tracheophyta</taxon>
        <taxon>Spermatophyta</taxon>
        <taxon>Magnoliopsida</taxon>
        <taxon>Liliopsida</taxon>
        <taxon>Zosteraceae</taxon>
        <taxon>Zostera</taxon>
    </lineage>
</organism>
<keyword evidence="3" id="KW-1185">Reference proteome</keyword>
<dbReference type="InterPro" id="IPR033334">
    <property type="entry name" value="LNG1/2"/>
</dbReference>
<dbReference type="PANTHER" id="PTHR31680:SF4">
    <property type="entry name" value="LONGIFOLIA PROTEIN"/>
    <property type="match status" value="1"/>
</dbReference>
<dbReference type="AlphaFoldDB" id="A0A0K9NXF8"/>
<feature type="region of interest" description="Disordered" evidence="1">
    <location>
        <begin position="140"/>
        <end position="159"/>
    </location>
</feature>
<evidence type="ECO:0000313" key="3">
    <source>
        <dbReference type="Proteomes" id="UP000036987"/>
    </source>
</evidence>
<feature type="compositionally biased region" description="Polar residues" evidence="1">
    <location>
        <begin position="522"/>
        <end position="547"/>
    </location>
</feature>
<evidence type="ECO:0000313" key="2">
    <source>
        <dbReference type="EMBL" id="KMZ61373.1"/>
    </source>
</evidence>
<evidence type="ECO:0008006" key="4">
    <source>
        <dbReference type="Google" id="ProtNLM"/>
    </source>
</evidence>
<dbReference type="Proteomes" id="UP000036987">
    <property type="component" value="Unassembled WGS sequence"/>
</dbReference>
<feature type="compositionally biased region" description="Basic residues" evidence="1">
    <location>
        <begin position="607"/>
        <end position="630"/>
    </location>
</feature>
<dbReference type="EMBL" id="LFYR01001488">
    <property type="protein sequence ID" value="KMZ61373.1"/>
    <property type="molecule type" value="Genomic_DNA"/>
</dbReference>
<evidence type="ECO:0000256" key="1">
    <source>
        <dbReference type="SAM" id="MobiDB-lite"/>
    </source>
</evidence>
<sequence>MPANLKKAVPEKHPDLHRQLGCMSGIFQMFDRRQRHLLTGRQHLVGQKNISSGNMEAHTLPRTQIIAVRFLSALCCLLLRFQKLSSLRLLIAEGFKVLKTQQNIFCLQEKNISTSMNEKQRNSAESSMLSLSTSSESSSFSSFECNKSTQPENLPLQRNNLQRRSIDSRNDHSLNISKSSAQSSHHSLDFRDVVKESIYRDNPNTLANVTTGVDMPKKKKAPKHGNSPRPGQVPRMPNELRRSYKIKDDEIFSVSWESKRYSCDSYVKSASKAMKELPRLSLDSKSSTENHNSNVVAKLMGLEGLPSLNIVPSLRDDFRKSTSCEDGFGNEKNNVHLCNSPKIVQDKIQNRSPLLMRSNKGATNFETDPWGKDKYHVSQISQVRESGNAEVLGRQQRDSIHHEINKKLEELEFLQSNKDFRALKQILDAIEKKKKSETIQSKEQQKFVEILQNTRTDESPPIVIMKPTNIIRKCTSPPTAIVPMEGLAGLRKLRTSNIKDNQPVYHSPCQLSVNERTPKGSPKSNASPNHLQTSRNNKSNITGNESSPHGHWVRKLQGSSSPKPPPSNMTNGSPLRTSSSSSPHPQQRKHELKKKSHVISPSDTSKHQKQARQHTKSHSPRGNLRIKPKLSHYDQDQISSSTIPRLDVEVSISSDKLTKQKLNSSGKGSFNGVTSIVESKVKFKWKFGLHVP</sequence>
<gene>
    <name evidence="2" type="ORF">ZOSMA_52G00240</name>
</gene>
<dbReference type="STRING" id="29655.A0A0K9NXF8"/>
<feature type="compositionally biased region" description="Polar residues" evidence="1">
    <location>
        <begin position="144"/>
        <end position="159"/>
    </location>
</feature>
<feature type="compositionally biased region" description="Polar residues" evidence="1">
    <location>
        <begin position="568"/>
        <end position="577"/>
    </location>
</feature>
<reference evidence="3" key="1">
    <citation type="journal article" date="2016" name="Nature">
        <title>The genome of the seagrass Zostera marina reveals angiosperm adaptation to the sea.</title>
        <authorList>
            <person name="Olsen J.L."/>
            <person name="Rouze P."/>
            <person name="Verhelst B."/>
            <person name="Lin Y.-C."/>
            <person name="Bayer T."/>
            <person name="Collen J."/>
            <person name="Dattolo E."/>
            <person name="De Paoli E."/>
            <person name="Dittami S."/>
            <person name="Maumus F."/>
            <person name="Michel G."/>
            <person name="Kersting A."/>
            <person name="Lauritano C."/>
            <person name="Lohaus R."/>
            <person name="Toepel M."/>
            <person name="Tonon T."/>
            <person name="Vanneste K."/>
            <person name="Amirebrahimi M."/>
            <person name="Brakel J."/>
            <person name="Bostroem C."/>
            <person name="Chovatia M."/>
            <person name="Grimwood J."/>
            <person name="Jenkins J.W."/>
            <person name="Jueterbock A."/>
            <person name="Mraz A."/>
            <person name="Stam W.T."/>
            <person name="Tice H."/>
            <person name="Bornberg-Bauer E."/>
            <person name="Green P.J."/>
            <person name="Pearson G.A."/>
            <person name="Procaccini G."/>
            <person name="Duarte C.M."/>
            <person name="Schmutz J."/>
            <person name="Reusch T.B.H."/>
            <person name="Van de Peer Y."/>
        </authorList>
    </citation>
    <scope>NUCLEOTIDE SEQUENCE [LARGE SCALE GENOMIC DNA]</scope>
    <source>
        <strain evidence="3">cv. Finnish</strain>
    </source>
</reference>
<feature type="region of interest" description="Disordered" evidence="1">
    <location>
        <begin position="498"/>
        <end position="638"/>
    </location>
</feature>
<dbReference type="OMA" id="CENTSRD"/>
<name>A0A0K9NXF8_ZOSMR</name>
<dbReference type="PANTHER" id="PTHR31680">
    <property type="entry name" value="LONGIFOLIA PROTEIN"/>
    <property type="match status" value="1"/>
</dbReference>